<dbReference type="PROSITE" id="PS51257">
    <property type="entry name" value="PROKAR_LIPOPROTEIN"/>
    <property type="match status" value="1"/>
</dbReference>
<keyword evidence="1" id="KW-0472">Membrane</keyword>
<evidence type="ECO:0000313" key="3">
    <source>
        <dbReference type="Proteomes" id="UP001555342"/>
    </source>
</evidence>
<organism evidence="2 3">
    <name type="scientific">Buttiauxella gaviniae</name>
    <dbReference type="NCBI Taxonomy" id="82990"/>
    <lineage>
        <taxon>Bacteria</taxon>
        <taxon>Pseudomonadati</taxon>
        <taxon>Pseudomonadota</taxon>
        <taxon>Gammaproteobacteria</taxon>
        <taxon>Enterobacterales</taxon>
        <taxon>Enterobacteriaceae</taxon>
        <taxon>Buttiauxella</taxon>
    </lineage>
</organism>
<dbReference type="RefSeq" id="WP_367593705.1">
    <property type="nucleotide sequence ID" value="NZ_JBFMVT010000002.1"/>
</dbReference>
<name>A0ABV3NP97_9ENTR</name>
<evidence type="ECO:0000313" key="2">
    <source>
        <dbReference type="EMBL" id="MEW7311352.1"/>
    </source>
</evidence>
<keyword evidence="3" id="KW-1185">Reference proteome</keyword>
<feature type="transmembrane region" description="Helical" evidence="1">
    <location>
        <begin position="7"/>
        <end position="26"/>
    </location>
</feature>
<protein>
    <submittedName>
        <fullName evidence="2">DUF1240 domain-containing protein</fullName>
    </submittedName>
</protein>
<dbReference type="Proteomes" id="UP001555342">
    <property type="component" value="Unassembled WGS sequence"/>
</dbReference>
<dbReference type="EMBL" id="JBFMVT010000002">
    <property type="protein sequence ID" value="MEW7311352.1"/>
    <property type="molecule type" value="Genomic_DNA"/>
</dbReference>
<keyword evidence="1" id="KW-1133">Transmembrane helix</keyword>
<reference evidence="2 3" key="1">
    <citation type="submission" date="2024-07" db="EMBL/GenBank/DDBJ databases">
        <authorList>
            <person name="Wang L."/>
        </authorList>
    </citation>
    <scope>NUCLEOTIDE SEQUENCE [LARGE SCALE GENOMIC DNA]</scope>
    <source>
        <strain evidence="2 3">WL359</strain>
    </source>
</reference>
<keyword evidence="1" id="KW-0812">Transmembrane</keyword>
<proteinExistence type="predicted"/>
<comment type="caution">
    <text evidence="2">The sequence shown here is derived from an EMBL/GenBank/DDBJ whole genome shotgun (WGS) entry which is preliminary data.</text>
</comment>
<gene>
    <name evidence="2" type="ORF">AB1E22_01230</name>
</gene>
<sequence length="146" mass="16780">MKSKCKNFIVLIATIVCLPFVMYFFILSCGREILTLIARSDVIYFNWRSMPILSMMPFILYFEITIASCLFTRDRKAHPFLSKYMTHISGFSCILFFLTALLQPAITIGFSFSSYHACPADGIFSGVYYVKDKRQCEKLTSAVAWE</sequence>
<dbReference type="InterPro" id="IPR010665">
    <property type="entry name" value="DUF1240"/>
</dbReference>
<dbReference type="Pfam" id="PF06836">
    <property type="entry name" value="DUF1240"/>
    <property type="match status" value="1"/>
</dbReference>
<accession>A0ABV3NP97</accession>
<feature type="transmembrane region" description="Helical" evidence="1">
    <location>
        <begin position="52"/>
        <end position="72"/>
    </location>
</feature>
<feature type="transmembrane region" description="Helical" evidence="1">
    <location>
        <begin position="84"/>
        <end position="106"/>
    </location>
</feature>
<evidence type="ECO:0000256" key="1">
    <source>
        <dbReference type="SAM" id="Phobius"/>
    </source>
</evidence>